<accession>A0A7N2M8W2</accession>
<dbReference type="PANTHER" id="PTHR31503">
    <property type="entry name" value="VACUOLAR CALCIUM ION TRANSPORTER"/>
    <property type="match status" value="1"/>
</dbReference>
<evidence type="ECO:0000313" key="3">
    <source>
        <dbReference type="EnsemblPlants" id="QL08p001309:mrna"/>
    </source>
</evidence>
<keyword evidence="4" id="KW-1185">Reference proteome</keyword>
<reference evidence="3 4" key="1">
    <citation type="journal article" date="2016" name="G3 (Bethesda)">
        <title>First Draft Assembly and Annotation of the Genome of a California Endemic Oak Quercus lobata Nee (Fagaceae).</title>
        <authorList>
            <person name="Sork V.L."/>
            <person name="Fitz-Gibbon S.T."/>
            <person name="Puiu D."/>
            <person name="Crepeau M."/>
            <person name="Gugger P.F."/>
            <person name="Sherman R."/>
            <person name="Stevens K."/>
            <person name="Langley C.H."/>
            <person name="Pellegrini M."/>
            <person name="Salzberg S.L."/>
        </authorList>
    </citation>
    <scope>NUCLEOTIDE SEQUENCE [LARGE SCALE GENOMIC DNA]</scope>
    <source>
        <strain evidence="3 4">cv. SW786</strain>
    </source>
</reference>
<dbReference type="AlphaFoldDB" id="A0A7N2M8W2"/>
<dbReference type="InterPro" id="IPR004713">
    <property type="entry name" value="CaH_exchang"/>
</dbReference>
<reference evidence="3" key="2">
    <citation type="submission" date="2021-01" db="UniProtKB">
        <authorList>
            <consortium name="EnsemblPlants"/>
        </authorList>
    </citation>
    <scope>IDENTIFICATION</scope>
</reference>
<protein>
    <submittedName>
        <fullName evidence="3">Uncharacterized protein</fullName>
    </submittedName>
</protein>
<keyword evidence="1" id="KW-0813">Transport</keyword>
<evidence type="ECO:0000313" key="4">
    <source>
        <dbReference type="Proteomes" id="UP000594261"/>
    </source>
</evidence>
<sequence>MLRWIAGLGLLSKLIGERVELRGSAFEVENAKSGRHWAGLRSALGSEEWSALGWASIGDRRWAARSGQCRAGLRSAIGAEEWSTLGWASIGDRHWVARSGRRWDGLRSTIGAGLWSNGLSREEWSQTEESSDDNEGPEISKWESIIWLLIMTAWISILSEYLVHAIEGASIAWNLPLEFVSVVLP</sequence>
<dbReference type="EnsemblPlants" id="QL08p001309:mrna">
    <property type="protein sequence ID" value="QL08p001309:mrna"/>
    <property type="gene ID" value="QL08p001309"/>
</dbReference>
<evidence type="ECO:0000256" key="1">
    <source>
        <dbReference type="ARBA" id="ARBA00022449"/>
    </source>
</evidence>
<dbReference type="PANTHER" id="PTHR31503:SF48">
    <property type="entry name" value="VACUOLAR CATION_PROTON EXCHANGER 2"/>
    <property type="match status" value="1"/>
</dbReference>
<dbReference type="Proteomes" id="UP000594261">
    <property type="component" value="Chromosome 8"/>
</dbReference>
<evidence type="ECO:0000256" key="2">
    <source>
        <dbReference type="ARBA" id="ARBA00023065"/>
    </source>
</evidence>
<dbReference type="InParanoid" id="A0A7N2M8W2"/>
<dbReference type="GO" id="GO:0015369">
    <property type="term" value="F:calcium:proton antiporter activity"/>
    <property type="evidence" value="ECO:0007669"/>
    <property type="project" value="TreeGrafter"/>
</dbReference>
<organism evidence="3 4">
    <name type="scientific">Quercus lobata</name>
    <name type="common">Valley oak</name>
    <dbReference type="NCBI Taxonomy" id="97700"/>
    <lineage>
        <taxon>Eukaryota</taxon>
        <taxon>Viridiplantae</taxon>
        <taxon>Streptophyta</taxon>
        <taxon>Embryophyta</taxon>
        <taxon>Tracheophyta</taxon>
        <taxon>Spermatophyta</taxon>
        <taxon>Magnoliopsida</taxon>
        <taxon>eudicotyledons</taxon>
        <taxon>Gunneridae</taxon>
        <taxon>Pentapetalae</taxon>
        <taxon>rosids</taxon>
        <taxon>fabids</taxon>
        <taxon>Fagales</taxon>
        <taxon>Fagaceae</taxon>
        <taxon>Quercus</taxon>
    </lineage>
</organism>
<keyword evidence="1" id="KW-0050">Antiport</keyword>
<dbReference type="Gramene" id="QL08p001309:mrna">
    <property type="protein sequence ID" value="QL08p001309:mrna"/>
    <property type="gene ID" value="QL08p001309"/>
</dbReference>
<name>A0A7N2M8W2_QUELO</name>
<keyword evidence="2" id="KW-0406">Ion transport</keyword>
<dbReference type="GO" id="GO:0006874">
    <property type="term" value="P:intracellular calcium ion homeostasis"/>
    <property type="evidence" value="ECO:0007669"/>
    <property type="project" value="TreeGrafter"/>
</dbReference>
<dbReference type="GO" id="GO:0009705">
    <property type="term" value="C:plant-type vacuole membrane"/>
    <property type="evidence" value="ECO:0007669"/>
    <property type="project" value="TreeGrafter"/>
</dbReference>
<proteinExistence type="predicted"/>
<dbReference type="EMBL" id="LRBV02000008">
    <property type="status" value="NOT_ANNOTATED_CDS"/>
    <property type="molecule type" value="Genomic_DNA"/>
</dbReference>